<organism evidence="1">
    <name type="scientific">Anopheles marajoara</name>
    <dbReference type="NCBI Taxonomy" id="58244"/>
    <lineage>
        <taxon>Eukaryota</taxon>
        <taxon>Metazoa</taxon>
        <taxon>Ecdysozoa</taxon>
        <taxon>Arthropoda</taxon>
        <taxon>Hexapoda</taxon>
        <taxon>Insecta</taxon>
        <taxon>Pterygota</taxon>
        <taxon>Neoptera</taxon>
        <taxon>Endopterygota</taxon>
        <taxon>Diptera</taxon>
        <taxon>Nematocera</taxon>
        <taxon>Culicoidea</taxon>
        <taxon>Culicidae</taxon>
        <taxon>Anophelinae</taxon>
        <taxon>Anopheles</taxon>
    </lineage>
</organism>
<proteinExistence type="predicted"/>
<dbReference type="EMBL" id="GGFJ01011950">
    <property type="protein sequence ID" value="MBW61091.1"/>
    <property type="molecule type" value="Transcribed_RNA"/>
</dbReference>
<accession>A0A2M4C7H8</accession>
<name>A0A2M4C7H8_9DIPT</name>
<reference evidence="1" key="1">
    <citation type="submission" date="2018-01" db="EMBL/GenBank/DDBJ databases">
        <title>An insight into the sialome of Amazonian anophelines.</title>
        <authorList>
            <person name="Ribeiro J.M."/>
            <person name="Scarpassa V."/>
            <person name="Calvo E."/>
        </authorList>
    </citation>
    <scope>NUCLEOTIDE SEQUENCE</scope>
    <source>
        <tissue evidence="1">Salivary glands</tissue>
    </source>
</reference>
<dbReference type="AlphaFoldDB" id="A0A2M4C7H8"/>
<evidence type="ECO:0000313" key="1">
    <source>
        <dbReference type="EMBL" id="MBW61091.1"/>
    </source>
</evidence>
<protein>
    <submittedName>
        <fullName evidence="1">Putative secreted protein</fullName>
    </submittedName>
</protein>
<sequence>MAIHAVCSRIIFIFSSCPAQHTIIEHRLDSTTTTTTGLSEIADEITNMTHRRLAVERCRSVIRRARRWGIFALRSHRCFSCLVCHRSASLGWVEGGFMVAADAFHGLWLVGSMITEMNRFRFVPSER</sequence>